<comment type="caution">
    <text evidence="1">The sequence shown here is derived from an EMBL/GenBank/DDBJ whole genome shotgun (WGS) entry which is preliminary data.</text>
</comment>
<evidence type="ECO:0000313" key="2">
    <source>
        <dbReference type="Proteomes" id="UP000325255"/>
    </source>
</evidence>
<proteinExistence type="predicted"/>
<protein>
    <submittedName>
        <fullName evidence="1">Uncharacterized protein</fullName>
    </submittedName>
</protein>
<gene>
    <name evidence="1" type="ORF">F1189_22950</name>
</gene>
<sequence length="76" mass="8613">MTTPQTNKRFPQMPDFWAGITDDSTQTERDAANQALDAWLRTDAGREFLAADKLVAETANTRDITWREAMEACGYE</sequence>
<name>A0A5M6IMZ3_9PROT</name>
<dbReference type="RefSeq" id="WP_150043219.1">
    <property type="nucleotide sequence ID" value="NZ_OW485608.1"/>
</dbReference>
<reference evidence="1 2" key="1">
    <citation type="submission" date="2019-09" db="EMBL/GenBank/DDBJ databases">
        <title>Genome sequence of Rhodovastum atsumiense, a diverse member of the Acetobacteraceae family of non-sulfur purple photosynthetic bacteria.</title>
        <authorList>
            <person name="Meyer T."/>
            <person name="Kyndt J."/>
        </authorList>
    </citation>
    <scope>NUCLEOTIDE SEQUENCE [LARGE SCALE GENOMIC DNA]</scope>
    <source>
        <strain evidence="1 2">DSM 21279</strain>
    </source>
</reference>
<dbReference type="AlphaFoldDB" id="A0A5M6IMZ3"/>
<evidence type="ECO:0000313" key="1">
    <source>
        <dbReference type="EMBL" id="KAA5609624.1"/>
    </source>
</evidence>
<keyword evidence="2" id="KW-1185">Reference proteome</keyword>
<organism evidence="1 2">
    <name type="scientific">Rhodovastum atsumiense</name>
    <dbReference type="NCBI Taxonomy" id="504468"/>
    <lineage>
        <taxon>Bacteria</taxon>
        <taxon>Pseudomonadati</taxon>
        <taxon>Pseudomonadota</taxon>
        <taxon>Alphaproteobacteria</taxon>
        <taxon>Acetobacterales</taxon>
        <taxon>Acetobacteraceae</taxon>
        <taxon>Rhodovastum</taxon>
    </lineage>
</organism>
<dbReference type="EMBL" id="VWPK01000046">
    <property type="protein sequence ID" value="KAA5609624.1"/>
    <property type="molecule type" value="Genomic_DNA"/>
</dbReference>
<dbReference type="Proteomes" id="UP000325255">
    <property type="component" value="Unassembled WGS sequence"/>
</dbReference>
<accession>A0A5M6IMZ3</accession>